<reference evidence="1" key="1">
    <citation type="submission" date="2018-05" db="EMBL/GenBank/DDBJ databases">
        <authorList>
            <person name="Lanie J.A."/>
            <person name="Ng W.-L."/>
            <person name="Kazmierczak K.M."/>
            <person name="Andrzejewski T.M."/>
            <person name="Davidsen T.M."/>
            <person name="Wayne K.J."/>
            <person name="Tettelin H."/>
            <person name="Glass J.I."/>
            <person name="Rusch D."/>
            <person name="Podicherti R."/>
            <person name="Tsui H.-C.T."/>
            <person name="Winkler M.E."/>
        </authorList>
    </citation>
    <scope>NUCLEOTIDE SEQUENCE</scope>
</reference>
<feature type="non-terminal residue" evidence="1">
    <location>
        <position position="1"/>
    </location>
</feature>
<evidence type="ECO:0008006" key="2">
    <source>
        <dbReference type="Google" id="ProtNLM"/>
    </source>
</evidence>
<accession>A0A382TCF0</accession>
<evidence type="ECO:0000313" key="1">
    <source>
        <dbReference type="EMBL" id="SVD19809.1"/>
    </source>
</evidence>
<proteinExistence type="predicted"/>
<organism evidence="1">
    <name type="scientific">marine metagenome</name>
    <dbReference type="NCBI Taxonomy" id="408172"/>
    <lineage>
        <taxon>unclassified sequences</taxon>
        <taxon>metagenomes</taxon>
        <taxon>ecological metagenomes</taxon>
    </lineage>
</organism>
<name>A0A382TCF0_9ZZZZ</name>
<dbReference type="AlphaFoldDB" id="A0A382TCF0"/>
<dbReference type="EMBL" id="UINC01135576">
    <property type="protein sequence ID" value="SVD19809.1"/>
    <property type="molecule type" value="Genomic_DNA"/>
</dbReference>
<protein>
    <recommendedName>
        <fullName evidence="2">Cytotoxic translational repressor of toxin-antitoxin stability system</fullName>
    </recommendedName>
</protein>
<sequence length="148" mass="17074">VNLKEKSLQIKPFGSSLPSGIMFQLTFSDQSMSEVNTLDHAGQLELMANLSSLTSDILSAEGSRVGQFQREGKLFHRFRIGELRVYFEHNGENLHCHYILHKNTFNDFIVRCKLPVANERDLEKNQSFWEYLDSLGKKPSRKKHSDNM</sequence>
<gene>
    <name evidence="1" type="ORF">METZ01_LOCUS372663</name>
</gene>